<dbReference type="OrthoDB" id="530035at2"/>
<dbReference type="EMBL" id="RCBY01000253">
    <property type="protein sequence ID" value="RQH27465.1"/>
    <property type="molecule type" value="Genomic_DNA"/>
</dbReference>
<protein>
    <submittedName>
        <fullName evidence="1">Uncharacterized protein</fullName>
    </submittedName>
</protein>
<accession>A0A3N6MLC8</accession>
<sequence>MERGLLWLPLLGVFIWLAWAGWNEYQKLESYRAWAESFEKAKYDIYAVLGQNGESITCGKPTRKGPVNLETFSLSDVISLQLLVNNKVVDPENLPGQGKVVLEFIFSDSKNIQIPFTDIDLAVNWCKYLQQKL</sequence>
<evidence type="ECO:0000313" key="2">
    <source>
        <dbReference type="Proteomes" id="UP000269154"/>
    </source>
</evidence>
<dbReference type="Proteomes" id="UP000269154">
    <property type="component" value="Unassembled WGS sequence"/>
</dbReference>
<dbReference type="RefSeq" id="WP_124147835.1">
    <property type="nucleotide sequence ID" value="NZ_CAWOKI010000324.1"/>
</dbReference>
<reference evidence="1 2" key="1">
    <citation type="journal article" date="2018" name="ACS Chem. Biol.">
        <title>Ketoreductase domain dysfunction expands chemodiversity: malyngamide biosynthesis in the cyanobacterium Okeania hirsuta.</title>
        <authorList>
            <person name="Moss N.A."/>
            <person name="Leao T."/>
            <person name="Rankin M."/>
            <person name="McCullough T.M."/>
            <person name="Qu P."/>
            <person name="Korobeynikov A."/>
            <person name="Smith J.L."/>
            <person name="Gerwick L."/>
            <person name="Gerwick W.H."/>
        </authorList>
    </citation>
    <scope>NUCLEOTIDE SEQUENCE [LARGE SCALE GENOMIC DNA]</scope>
    <source>
        <strain evidence="1 2">PAB10Feb10-1</strain>
    </source>
</reference>
<evidence type="ECO:0000313" key="1">
    <source>
        <dbReference type="EMBL" id="RQH27465.1"/>
    </source>
</evidence>
<keyword evidence="2" id="KW-1185">Reference proteome</keyword>
<comment type="caution">
    <text evidence="1">The sequence shown here is derived from an EMBL/GenBank/DDBJ whole genome shotgun (WGS) entry which is preliminary data.</text>
</comment>
<gene>
    <name evidence="1" type="ORF">D5R40_27525</name>
</gene>
<organism evidence="1 2">
    <name type="scientific">Okeania hirsuta</name>
    <dbReference type="NCBI Taxonomy" id="1458930"/>
    <lineage>
        <taxon>Bacteria</taxon>
        <taxon>Bacillati</taxon>
        <taxon>Cyanobacteriota</taxon>
        <taxon>Cyanophyceae</taxon>
        <taxon>Oscillatoriophycideae</taxon>
        <taxon>Oscillatoriales</taxon>
        <taxon>Microcoleaceae</taxon>
        <taxon>Okeania</taxon>
    </lineage>
</organism>
<name>A0A3N6MLC8_9CYAN</name>
<dbReference type="AlphaFoldDB" id="A0A3N6MLC8"/>
<proteinExistence type="predicted"/>